<reference evidence="1 2" key="1">
    <citation type="journal article" date="2019" name="Nat. Ecol. Evol.">
        <title>Megaphylogeny resolves global patterns of mushroom evolution.</title>
        <authorList>
            <person name="Varga T."/>
            <person name="Krizsan K."/>
            <person name="Foldi C."/>
            <person name="Dima B."/>
            <person name="Sanchez-Garcia M."/>
            <person name="Sanchez-Ramirez S."/>
            <person name="Szollosi G.J."/>
            <person name="Szarkandi J.G."/>
            <person name="Papp V."/>
            <person name="Albert L."/>
            <person name="Andreopoulos W."/>
            <person name="Angelini C."/>
            <person name="Antonin V."/>
            <person name="Barry K.W."/>
            <person name="Bougher N.L."/>
            <person name="Buchanan P."/>
            <person name="Buyck B."/>
            <person name="Bense V."/>
            <person name="Catcheside P."/>
            <person name="Chovatia M."/>
            <person name="Cooper J."/>
            <person name="Damon W."/>
            <person name="Desjardin D."/>
            <person name="Finy P."/>
            <person name="Geml J."/>
            <person name="Haridas S."/>
            <person name="Hughes K."/>
            <person name="Justo A."/>
            <person name="Karasinski D."/>
            <person name="Kautmanova I."/>
            <person name="Kiss B."/>
            <person name="Kocsube S."/>
            <person name="Kotiranta H."/>
            <person name="LaButti K.M."/>
            <person name="Lechner B.E."/>
            <person name="Liimatainen K."/>
            <person name="Lipzen A."/>
            <person name="Lukacs Z."/>
            <person name="Mihaltcheva S."/>
            <person name="Morgado L.N."/>
            <person name="Niskanen T."/>
            <person name="Noordeloos M.E."/>
            <person name="Ohm R.A."/>
            <person name="Ortiz-Santana B."/>
            <person name="Ovrebo C."/>
            <person name="Racz N."/>
            <person name="Riley R."/>
            <person name="Savchenko A."/>
            <person name="Shiryaev A."/>
            <person name="Soop K."/>
            <person name="Spirin V."/>
            <person name="Szebenyi C."/>
            <person name="Tomsovsky M."/>
            <person name="Tulloss R.E."/>
            <person name="Uehling J."/>
            <person name="Grigoriev I.V."/>
            <person name="Vagvolgyi C."/>
            <person name="Papp T."/>
            <person name="Martin F.M."/>
            <person name="Miettinen O."/>
            <person name="Hibbett D.S."/>
            <person name="Nagy L.G."/>
        </authorList>
    </citation>
    <scope>NUCLEOTIDE SEQUENCE [LARGE SCALE GENOMIC DNA]</scope>
    <source>
        <strain evidence="1 2">NL-1719</strain>
    </source>
</reference>
<protein>
    <submittedName>
        <fullName evidence="1">RNI-like protein</fullName>
    </submittedName>
</protein>
<organism evidence="1 2">
    <name type="scientific">Pluteus cervinus</name>
    <dbReference type="NCBI Taxonomy" id="181527"/>
    <lineage>
        <taxon>Eukaryota</taxon>
        <taxon>Fungi</taxon>
        <taxon>Dikarya</taxon>
        <taxon>Basidiomycota</taxon>
        <taxon>Agaricomycotina</taxon>
        <taxon>Agaricomycetes</taxon>
        <taxon>Agaricomycetidae</taxon>
        <taxon>Agaricales</taxon>
        <taxon>Pluteineae</taxon>
        <taxon>Pluteaceae</taxon>
        <taxon>Pluteus</taxon>
    </lineage>
</organism>
<keyword evidence="2" id="KW-1185">Reference proteome</keyword>
<evidence type="ECO:0000313" key="1">
    <source>
        <dbReference type="EMBL" id="TFK76922.1"/>
    </source>
</evidence>
<accession>A0ACD3BH89</accession>
<dbReference type="Proteomes" id="UP000308600">
    <property type="component" value="Unassembled WGS sequence"/>
</dbReference>
<proteinExistence type="predicted"/>
<sequence>MSKSQGSRKKAAKLQPFGAATDADNTTSQIVSDITSSAPCTREVPSYTVPPLSSICIKKFANWFVRLRNDDNVWKRMAQILHLLPDHLVSKLFSLLQSTVPTYLRHEFITAYFFRGSSISLTDALTGVNRRTIIDIPRINSSISELELSGFGSISDSDFSLAIHLLPKLQVLVLRRCTQVGVQTTKEIVGQLDGLRVLNLNYTSVTPASLLKIVTRHKTLEVLKLAGLQNWTDAKMTSQFTSQISGEVMLPNIHTLKLRHLPITDGPVTTLVGICNPDTLKRLDVSFTGLRSLTGCFLVRYGKLQGYPDDPDAYSLPIEKLNIGSTPLRDLQMAIPLFPHLRILSLSALRTSTTDTLTDEGLRRLTEVLEPLAHIEDINLAMNTKLCKDSAVQGSAMNYFLTRVGRRCKKLNFAGILSLRSSDLAGLVSETGNPDDRPAIETLVLTKTGVDDDSTAFLICCQALKSLNVSGTKLTSSGLFLVLNACPDIVSLDVTSCRGVKVVDRRRFFEVWESQRQC</sequence>
<name>A0ACD3BH89_9AGAR</name>
<gene>
    <name evidence="1" type="ORF">BDN72DRAFT_830093</name>
</gene>
<evidence type="ECO:0000313" key="2">
    <source>
        <dbReference type="Proteomes" id="UP000308600"/>
    </source>
</evidence>
<dbReference type="EMBL" id="ML208259">
    <property type="protein sequence ID" value="TFK76922.1"/>
    <property type="molecule type" value="Genomic_DNA"/>
</dbReference>